<evidence type="ECO:0000256" key="6">
    <source>
        <dbReference type="ARBA" id="ARBA00023242"/>
    </source>
</evidence>
<dbReference type="InterPro" id="IPR013520">
    <property type="entry name" value="Ribonucl_H"/>
</dbReference>
<sequence length="983" mass="104942">MSTLAGEQAPEFVEKVPGADKVVVACVSGLGMAKAEMSMAEEGAYPFLSSCSSVPVRHSLEAGRGRSAPRVSDVQPGAALMLWGEKPTVPMEEIAAMSLVEVFRDCEVTFAGSKSPGWKDDVTFLPSSSSASSETHPPASKPEPAGVGDGVGGGGTEQGDPGPAAIGGEEGQVGIETPTRRKEAAARQQQQQQQRQQATTCQGKFWRNQNRDSGRYTLEVGEGGEAAVLTLSWDRWDDEVVVLKDRRLGIRFEGKGHSLWLNLSCARRLTNEEKSLSKSAQAASTPVLRVVAVDSTSTPTPTPAAEPTNTRASESSEPATATAAGALAADTAEPSSKMNHGGSGSGNVDGDEDVVMVKVPLESLNPEAFCLTPAARYRLDMPIRVSEEGPGYVSSDQPMPPRTQEEEEEEENSRRERRERQERIWDKAQAHRRKEQEEEEEEEEEEGAIKEEDGEVVLGIEAPSPSLPPPPTPPSSGGSASEPAPALAAPAAAGSGTVSGEEGEQPSGGSAGDGKGRRQQQQQQDGEFVPPSAGRLCPIPSGPHKGTVMLGLDCEMIYTSEGLELARATLVNVKGQTVYDKLVKPTLKVTDYNTQFSGITPEMLKGVTRTLRDAQREILSFVDAETYLVGHSLDSDLRALRLVHRRLIDTSELYPNLRGIPFKNGLRVLSKTVLGRAIQGGDAGHDSGEDAFASLELALLKMHRGPAFELPSVWAAKPNPPKESLFESLERREPTRPLRCKVSGDLEARGSAEHPPGTPLWSVFNCGYRREQDAVWAATRFGHTDREATSQEQSASSVTVQSNGKDGVSPAPATADPTAVAAPGGQARTAPAVTVDAAHFPTAGGMLRDALGSLAPAGSPPPPPSLLWVDLPCDPPNDFDHDGGDRQWSSLAEVDRAVSQLYDKMAEGTLLVVVCQGALTSMVNLAAKRTKSKWDATSKERMDTIAGKKRDHSQISTFDRRDEDDLVMATSECLNGMCFLASK</sequence>
<feature type="compositionally biased region" description="Low complexity" evidence="7">
    <location>
        <begin position="186"/>
        <end position="198"/>
    </location>
</feature>
<evidence type="ECO:0000313" key="9">
    <source>
        <dbReference type="EMBL" id="CBJ48343.1"/>
    </source>
</evidence>
<dbReference type="GO" id="GO:0010629">
    <property type="term" value="P:negative regulation of gene expression"/>
    <property type="evidence" value="ECO:0007669"/>
    <property type="project" value="UniProtKB-ARBA"/>
</dbReference>
<dbReference type="Proteomes" id="UP000002630">
    <property type="component" value="Linkage Group LG02"/>
</dbReference>
<evidence type="ECO:0000259" key="8">
    <source>
        <dbReference type="SMART" id="SM00479"/>
    </source>
</evidence>
<evidence type="ECO:0000256" key="1">
    <source>
        <dbReference type="ARBA" id="ARBA00004123"/>
    </source>
</evidence>
<dbReference type="PANTHER" id="PTHR12801:SF115">
    <property type="entry name" value="FI18136P1-RELATED"/>
    <property type="match status" value="1"/>
</dbReference>
<keyword evidence="3" id="KW-0540">Nuclease</keyword>
<dbReference type="GO" id="GO:0004527">
    <property type="term" value="F:exonuclease activity"/>
    <property type="evidence" value="ECO:0007669"/>
    <property type="project" value="UniProtKB-KW"/>
</dbReference>
<feature type="region of interest" description="Disordered" evidence="7">
    <location>
        <begin position="784"/>
        <end position="827"/>
    </location>
</feature>
<dbReference type="CDD" id="cd06145">
    <property type="entry name" value="REX1_like"/>
    <property type="match status" value="1"/>
</dbReference>
<dbReference type="EMBL" id="FN648375">
    <property type="protein sequence ID" value="CBJ48343.1"/>
    <property type="molecule type" value="Genomic_DNA"/>
</dbReference>
<evidence type="ECO:0000256" key="7">
    <source>
        <dbReference type="SAM" id="MobiDB-lite"/>
    </source>
</evidence>
<feature type="compositionally biased region" description="Low complexity" evidence="7">
    <location>
        <begin position="475"/>
        <end position="508"/>
    </location>
</feature>
<feature type="region of interest" description="Disordered" evidence="7">
    <location>
        <begin position="117"/>
        <end position="206"/>
    </location>
</feature>
<evidence type="ECO:0000313" key="10">
    <source>
        <dbReference type="Proteomes" id="UP000002630"/>
    </source>
</evidence>
<dbReference type="InterPro" id="IPR036397">
    <property type="entry name" value="RNaseH_sf"/>
</dbReference>
<gene>
    <name evidence="9" type="ORF">Esi_0002_0096</name>
</gene>
<keyword evidence="5" id="KW-0269">Exonuclease</keyword>
<dbReference type="SUPFAM" id="SSF53098">
    <property type="entry name" value="Ribonuclease H-like"/>
    <property type="match status" value="1"/>
</dbReference>
<dbReference type="GO" id="GO:0005634">
    <property type="term" value="C:nucleus"/>
    <property type="evidence" value="ECO:0007669"/>
    <property type="project" value="UniProtKB-SubCell"/>
</dbReference>
<dbReference type="Gene3D" id="3.30.420.10">
    <property type="entry name" value="Ribonuclease H-like superfamily/Ribonuclease H"/>
    <property type="match status" value="1"/>
</dbReference>
<evidence type="ECO:0000256" key="4">
    <source>
        <dbReference type="ARBA" id="ARBA00022801"/>
    </source>
</evidence>
<feature type="region of interest" description="Disordered" evidence="7">
    <location>
        <begin position="386"/>
        <end position="540"/>
    </location>
</feature>
<dbReference type="Pfam" id="PF00929">
    <property type="entry name" value="RNase_T"/>
    <property type="match status" value="1"/>
</dbReference>
<feature type="region of interest" description="Disordered" evidence="7">
    <location>
        <begin position="294"/>
        <end position="351"/>
    </location>
</feature>
<feature type="compositionally biased region" description="Low complexity" evidence="7">
    <location>
        <begin position="295"/>
        <end position="333"/>
    </location>
</feature>
<dbReference type="InterPro" id="IPR047021">
    <property type="entry name" value="REXO1/3/4-like"/>
</dbReference>
<reference evidence="9 10" key="1">
    <citation type="journal article" date="2010" name="Nature">
        <title>The Ectocarpus genome and the independent evolution of multicellularity in brown algae.</title>
        <authorList>
            <person name="Cock J.M."/>
            <person name="Sterck L."/>
            <person name="Rouze P."/>
            <person name="Scornet D."/>
            <person name="Allen A.E."/>
            <person name="Amoutzias G."/>
            <person name="Anthouard V."/>
            <person name="Artiguenave F."/>
            <person name="Aury J.M."/>
            <person name="Badger J.H."/>
            <person name="Beszteri B."/>
            <person name="Billiau K."/>
            <person name="Bonnet E."/>
            <person name="Bothwell J.H."/>
            <person name="Bowler C."/>
            <person name="Boyen C."/>
            <person name="Brownlee C."/>
            <person name="Carrano C.J."/>
            <person name="Charrier B."/>
            <person name="Cho G.Y."/>
            <person name="Coelho S.M."/>
            <person name="Collen J."/>
            <person name="Corre E."/>
            <person name="Da Silva C."/>
            <person name="Delage L."/>
            <person name="Delaroque N."/>
            <person name="Dittami S.M."/>
            <person name="Doulbeau S."/>
            <person name="Elias M."/>
            <person name="Farnham G."/>
            <person name="Gachon C.M."/>
            <person name="Gschloessl B."/>
            <person name="Heesch S."/>
            <person name="Jabbari K."/>
            <person name="Jubin C."/>
            <person name="Kawai H."/>
            <person name="Kimura K."/>
            <person name="Kloareg B."/>
            <person name="Kupper F.C."/>
            <person name="Lang D."/>
            <person name="Le Bail A."/>
            <person name="Leblanc C."/>
            <person name="Lerouge P."/>
            <person name="Lohr M."/>
            <person name="Lopez P.J."/>
            <person name="Martens C."/>
            <person name="Maumus F."/>
            <person name="Michel G."/>
            <person name="Miranda-Saavedra D."/>
            <person name="Morales J."/>
            <person name="Moreau H."/>
            <person name="Motomura T."/>
            <person name="Nagasato C."/>
            <person name="Napoli C.A."/>
            <person name="Nelson D.R."/>
            <person name="Nyvall-Collen P."/>
            <person name="Peters A.F."/>
            <person name="Pommier C."/>
            <person name="Potin P."/>
            <person name="Poulain J."/>
            <person name="Quesneville H."/>
            <person name="Read B."/>
            <person name="Rensing S.A."/>
            <person name="Ritter A."/>
            <person name="Rousvoal S."/>
            <person name="Samanta M."/>
            <person name="Samson G."/>
            <person name="Schroeder D.C."/>
            <person name="Segurens B."/>
            <person name="Strittmatter M."/>
            <person name="Tonon T."/>
            <person name="Tregear J.W."/>
            <person name="Valentin K."/>
            <person name="von Dassow P."/>
            <person name="Yamagishi T."/>
            <person name="Van de Peer Y."/>
            <person name="Wincker P."/>
        </authorList>
    </citation>
    <scope>NUCLEOTIDE SEQUENCE [LARGE SCALE GENOMIC DNA]</scope>
    <source>
        <strain evidence="10">Ec32 / CCAP1310/4</strain>
    </source>
</reference>
<comment type="similarity">
    <text evidence="2">Belongs to the REXO1/REXO3 family.</text>
</comment>
<feature type="compositionally biased region" description="Polar residues" evidence="7">
    <location>
        <begin position="790"/>
        <end position="804"/>
    </location>
</feature>
<evidence type="ECO:0000256" key="2">
    <source>
        <dbReference type="ARBA" id="ARBA00006357"/>
    </source>
</evidence>
<feature type="compositionally biased region" description="Acidic residues" evidence="7">
    <location>
        <begin position="437"/>
        <end position="446"/>
    </location>
</feature>
<name>D7FQ11_ECTSI</name>
<dbReference type="PANTHER" id="PTHR12801">
    <property type="entry name" value="RNA EXONUCLEASE REXO1 / RECO3 FAMILY MEMBER-RELATED"/>
    <property type="match status" value="1"/>
</dbReference>
<dbReference type="InterPro" id="IPR034922">
    <property type="entry name" value="REX1-like_exo"/>
</dbReference>
<dbReference type="OrthoDB" id="206335at2759"/>
<dbReference type="STRING" id="2880.D7FQ11"/>
<evidence type="ECO:0000256" key="5">
    <source>
        <dbReference type="ARBA" id="ARBA00022839"/>
    </source>
</evidence>
<feature type="compositionally biased region" description="Basic and acidic residues" evidence="7">
    <location>
        <begin position="412"/>
        <end position="429"/>
    </location>
</feature>
<dbReference type="SMART" id="SM00479">
    <property type="entry name" value="EXOIII"/>
    <property type="match status" value="1"/>
</dbReference>
<keyword evidence="6" id="KW-0539">Nucleus</keyword>
<dbReference type="eggNOG" id="KOG2248">
    <property type="taxonomic scope" value="Eukaryota"/>
</dbReference>
<keyword evidence="10" id="KW-1185">Reference proteome</keyword>
<organism evidence="9 10">
    <name type="scientific">Ectocarpus siliculosus</name>
    <name type="common">Brown alga</name>
    <name type="synonym">Conferva siliculosa</name>
    <dbReference type="NCBI Taxonomy" id="2880"/>
    <lineage>
        <taxon>Eukaryota</taxon>
        <taxon>Sar</taxon>
        <taxon>Stramenopiles</taxon>
        <taxon>Ochrophyta</taxon>
        <taxon>PX clade</taxon>
        <taxon>Phaeophyceae</taxon>
        <taxon>Ectocarpales</taxon>
        <taxon>Ectocarpaceae</taxon>
        <taxon>Ectocarpus</taxon>
    </lineage>
</organism>
<dbReference type="GO" id="GO:0003676">
    <property type="term" value="F:nucleic acid binding"/>
    <property type="evidence" value="ECO:0007669"/>
    <property type="project" value="InterPro"/>
</dbReference>
<evidence type="ECO:0000256" key="3">
    <source>
        <dbReference type="ARBA" id="ARBA00022722"/>
    </source>
</evidence>
<dbReference type="EMBL" id="FN649727">
    <property type="protein sequence ID" value="CBJ48343.1"/>
    <property type="molecule type" value="Genomic_DNA"/>
</dbReference>
<dbReference type="FunFam" id="3.30.420.10:FF:000031">
    <property type="entry name" value="RNA exonuclease 1"/>
    <property type="match status" value="1"/>
</dbReference>
<dbReference type="InParanoid" id="D7FQ11"/>
<dbReference type="AlphaFoldDB" id="D7FQ11"/>
<feature type="compositionally biased region" description="Low complexity" evidence="7">
    <location>
        <begin position="810"/>
        <end position="823"/>
    </location>
</feature>
<keyword evidence="4" id="KW-0378">Hydrolase</keyword>
<dbReference type="InterPro" id="IPR012337">
    <property type="entry name" value="RNaseH-like_sf"/>
</dbReference>
<feature type="compositionally biased region" description="Gly residues" evidence="7">
    <location>
        <begin position="147"/>
        <end position="157"/>
    </location>
</feature>
<accession>D7FQ11</accession>
<proteinExistence type="inferred from homology"/>
<comment type="subcellular location">
    <subcellularLocation>
        <location evidence="1">Nucleus</location>
    </subcellularLocation>
</comment>
<feature type="domain" description="Exonuclease" evidence="8">
    <location>
        <begin position="548"/>
        <end position="707"/>
    </location>
</feature>
<protein>
    <recommendedName>
        <fullName evidence="8">Exonuclease domain-containing protein</fullName>
    </recommendedName>
</protein>
<feature type="compositionally biased region" description="Pro residues" evidence="7">
    <location>
        <begin position="465"/>
        <end position="474"/>
    </location>
</feature>